<dbReference type="GO" id="GO:0035312">
    <property type="term" value="F:5'-3' DNA exonuclease activity"/>
    <property type="evidence" value="ECO:0007669"/>
    <property type="project" value="TreeGrafter"/>
</dbReference>
<evidence type="ECO:0000313" key="3">
    <source>
        <dbReference type="EMBL" id="WNQ13656.1"/>
    </source>
</evidence>
<gene>
    <name evidence="3" type="ORF">MJA45_11755</name>
</gene>
<dbReference type="InterPro" id="IPR004013">
    <property type="entry name" value="PHP_dom"/>
</dbReference>
<dbReference type="InterPro" id="IPR052018">
    <property type="entry name" value="PHP_domain"/>
</dbReference>
<dbReference type="Gene3D" id="3.20.20.140">
    <property type="entry name" value="Metal-dependent hydrolases"/>
    <property type="match status" value="1"/>
</dbReference>
<reference evidence="3 4" key="1">
    <citation type="submission" date="2022-02" db="EMBL/GenBank/DDBJ databases">
        <title>Paenibacillus sp. MBLB1776 Whole Genome Shotgun Sequencing.</title>
        <authorList>
            <person name="Hwang C.Y."/>
            <person name="Cho E.-S."/>
            <person name="Seo M.-J."/>
        </authorList>
    </citation>
    <scope>NUCLEOTIDE SEQUENCE [LARGE SCALE GENOMIC DNA]</scope>
    <source>
        <strain evidence="3 4">MBLB1776</strain>
    </source>
</reference>
<accession>A0AA96LGY1</accession>
<feature type="region of interest" description="Disordered" evidence="1">
    <location>
        <begin position="1"/>
        <end position="21"/>
    </location>
</feature>
<evidence type="ECO:0000313" key="4">
    <source>
        <dbReference type="Proteomes" id="UP001305702"/>
    </source>
</evidence>
<feature type="compositionally biased region" description="Basic and acidic residues" evidence="1">
    <location>
        <begin position="1"/>
        <end position="16"/>
    </location>
</feature>
<evidence type="ECO:0000259" key="2">
    <source>
        <dbReference type="SMART" id="SM00481"/>
    </source>
</evidence>
<protein>
    <submittedName>
        <fullName evidence="3">PHP domain-containing protein</fullName>
    </submittedName>
</protein>
<dbReference type="PANTHER" id="PTHR42924">
    <property type="entry name" value="EXONUCLEASE"/>
    <property type="match status" value="1"/>
</dbReference>
<dbReference type="CDD" id="cd07438">
    <property type="entry name" value="PHP_HisPPase_AMP"/>
    <property type="match status" value="1"/>
</dbReference>
<sequence>MTNPRADLHTHTKASDGLHSPAENVRMAKENGLAGVAITDHDTVAGIPEAMEEGNRLGITVIPGVEISTAAGGQDIHVLGYFMNTEDPVFLERLKSLRDVRENRNRLLIERLRELGVDITMEAVIANMSKELKPDETVGRPHFAEFLTARGYASDMKDAFDRYLGKDGAAYISPMRIPPSEAVRWIHEAGGCAVLAHPGLYGQDDLIPELAQAGLDGLEVFHSDHSAEDEERYAGLANRHHLFVTGGSDFHGSRGGSVFHGPIGSRSIPIKGIETMKKRSHFYENS</sequence>
<dbReference type="EMBL" id="CP130318">
    <property type="protein sequence ID" value="WNQ13656.1"/>
    <property type="molecule type" value="Genomic_DNA"/>
</dbReference>
<name>A0AA96LGY1_9BACL</name>
<dbReference type="Pfam" id="PF02811">
    <property type="entry name" value="PHP"/>
    <property type="match status" value="1"/>
</dbReference>
<dbReference type="AlphaFoldDB" id="A0AA96LGY1"/>
<dbReference type="PANTHER" id="PTHR42924:SF3">
    <property type="entry name" value="POLYMERASE_HISTIDINOL PHOSPHATASE N-TERMINAL DOMAIN-CONTAINING PROTEIN"/>
    <property type="match status" value="1"/>
</dbReference>
<dbReference type="GO" id="GO:0004534">
    <property type="term" value="F:5'-3' RNA exonuclease activity"/>
    <property type="evidence" value="ECO:0007669"/>
    <property type="project" value="TreeGrafter"/>
</dbReference>
<dbReference type="RefSeq" id="WP_315607439.1">
    <property type="nucleotide sequence ID" value="NZ_CP130318.1"/>
</dbReference>
<evidence type="ECO:0000256" key="1">
    <source>
        <dbReference type="SAM" id="MobiDB-lite"/>
    </source>
</evidence>
<proteinExistence type="predicted"/>
<feature type="domain" description="Polymerase/histidinol phosphatase N-terminal" evidence="2">
    <location>
        <begin position="6"/>
        <end position="71"/>
    </location>
</feature>
<dbReference type="InterPro" id="IPR003141">
    <property type="entry name" value="Pol/His_phosphatase_N"/>
</dbReference>
<dbReference type="SMART" id="SM00481">
    <property type="entry name" value="POLIIIAc"/>
    <property type="match status" value="1"/>
</dbReference>
<dbReference type="Proteomes" id="UP001305702">
    <property type="component" value="Chromosome"/>
</dbReference>
<keyword evidence="4" id="KW-1185">Reference proteome</keyword>
<dbReference type="Gene3D" id="1.10.150.650">
    <property type="match status" value="1"/>
</dbReference>
<dbReference type="KEGG" id="paun:MJA45_11755"/>
<dbReference type="SUPFAM" id="SSF89550">
    <property type="entry name" value="PHP domain-like"/>
    <property type="match status" value="1"/>
</dbReference>
<dbReference type="InterPro" id="IPR016195">
    <property type="entry name" value="Pol/histidinol_Pase-like"/>
</dbReference>
<organism evidence="3 4">
    <name type="scientific">Paenibacillus aurantius</name>
    <dbReference type="NCBI Taxonomy" id="2918900"/>
    <lineage>
        <taxon>Bacteria</taxon>
        <taxon>Bacillati</taxon>
        <taxon>Bacillota</taxon>
        <taxon>Bacilli</taxon>
        <taxon>Bacillales</taxon>
        <taxon>Paenibacillaceae</taxon>
        <taxon>Paenibacillus</taxon>
    </lineage>
</organism>